<dbReference type="Proteomes" id="UP000324376">
    <property type="component" value="Unassembled WGS sequence"/>
</dbReference>
<keyword evidence="1" id="KW-0812">Transmembrane</keyword>
<feature type="transmembrane region" description="Helical" evidence="1">
    <location>
        <begin position="21"/>
        <end position="38"/>
    </location>
</feature>
<keyword evidence="1" id="KW-1133">Transmembrane helix</keyword>
<reference evidence="2 3" key="1">
    <citation type="submission" date="2019-07" db="EMBL/GenBank/DDBJ databases">
        <title>Genomic Encyclopedia of Archaeal and Bacterial Type Strains, Phase II (KMG-II): from individual species to whole genera.</title>
        <authorList>
            <person name="Goeker M."/>
        </authorList>
    </citation>
    <scope>NUCLEOTIDE SEQUENCE [LARGE SCALE GENOMIC DNA]</scope>
    <source>
        <strain evidence="2 3">DSM 17527</strain>
    </source>
</reference>
<dbReference type="EMBL" id="VNHU01000007">
    <property type="protein sequence ID" value="TYP72297.1"/>
    <property type="molecule type" value="Genomic_DNA"/>
</dbReference>
<comment type="caution">
    <text evidence="2">The sequence shown here is derived from an EMBL/GenBank/DDBJ whole genome shotgun (WGS) entry which is preliminary data.</text>
</comment>
<dbReference type="Pfam" id="PF05359">
    <property type="entry name" value="DUF748"/>
    <property type="match status" value="1"/>
</dbReference>
<evidence type="ECO:0000313" key="3">
    <source>
        <dbReference type="Proteomes" id="UP000324376"/>
    </source>
</evidence>
<name>A0A5S5BZ19_9FLAO</name>
<keyword evidence="3" id="KW-1185">Reference proteome</keyword>
<sequence>MSTEEKKKRSQFKKKRNYIPFVIIGILVAIRAFLPYYIEQRINNTLAAIPGYYGQVEDVDLALWRGGYIIENLYLNKVDAETQVPFLNFPKTDISIEWRSLFKGKIVSEISMSNPEVIYVFEDQQKTTADDANVDDWTKALTDLVPIDINRFEVSKGKVAFVQVTSEPTIDLHINNLNVLAENLKNVLRTDKKLPSTIKATGVSIGQGDFSLDGQMDIFKEIPDVDINMSLKNANATALNDLTKHYAGIDFNKGQFELYSEVAIADGYLKGYLKPILKNSKLVGKEDSFLGTLWEGFVGFFKFILKNQKQNTIATRVPIEGDLTKVKASAWSTFFNIIKNGWIKAYQGDVDKNINYEDAERPKDKK</sequence>
<gene>
    <name evidence="2" type="ORF">BD809_107182</name>
</gene>
<evidence type="ECO:0000256" key="1">
    <source>
        <dbReference type="SAM" id="Phobius"/>
    </source>
</evidence>
<dbReference type="RefSeq" id="WP_148783166.1">
    <property type="nucleotide sequence ID" value="NZ_VNHU01000007.1"/>
</dbReference>
<keyword evidence="1" id="KW-0472">Membrane</keyword>
<protein>
    <submittedName>
        <fullName evidence="2">Uncharacterized protein DUF748</fullName>
    </submittedName>
</protein>
<accession>A0A5S5BZ19</accession>
<dbReference type="AlphaFoldDB" id="A0A5S5BZ19"/>
<dbReference type="InterPro" id="IPR008023">
    <property type="entry name" value="DUF748"/>
</dbReference>
<organism evidence="2 3">
    <name type="scientific">Aquimarina intermedia</name>
    <dbReference type="NCBI Taxonomy" id="350814"/>
    <lineage>
        <taxon>Bacteria</taxon>
        <taxon>Pseudomonadati</taxon>
        <taxon>Bacteroidota</taxon>
        <taxon>Flavobacteriia</taxon>
        <taxon>Flavobacteriales</taxon>
        <taxon>Flavobacteriaceae</taxon>
        <taxon>Aquimarina</taxon>
    </lineage>
</organism>
<proteinExistence type="predicted"/>
<dbReference type="OrthoDB" id="9771783at2"/>
<evidence type="ECO:0000313" key="2">
    <source>
        <dbReference type="EMBL" id="TYP72297.1"/>
    </source>
</evidence>